<dbReference type="InterPro" id="IPR001680">
    <property type="entry name" value="WD40_rpt"/>
</dbReference>
<comment type="function">
    <text evidence="3">Component of the regulatory network controlling carbon source utilization through ubiquitination and deubiquitination involving creA, creB, creC, creD and acrB. Required to prevent the proteolysis of the CreB deubiquitinating enzyme in the absence of carbon catabolite repression. CreB deubiquitinating enzyme stabilized in a complex with the CreC leads to the expression of genes such as those in the proline and quinate pathways.</text>
</comment>
<dbReference type="InterPro" id="IPR036322">
    <property type="entry name" value="WD40_repeat_dom_sf"/>
</dbReference>
<evidence type="ECO:0000256" key="6">
    <source>
        <dbReference type="PROSITE-ProRule" id="PRU00221"/>
    </source>
</evidence>
<dbReference type="InterPro" id="IPR051362">
    <property type="entry name" value="WD_repeat_creC_regulators"/>
</dbReference>
<reference evidence="8 9" key="1">
    <citation type="journal article" date="2016" name="Sci. Rep.">
        <title>Insights into Adaptations to a Near-Obligate Nematode Endoparasitic Lifestyle from the Finished Genome of Drechmeria coniospora.</title>
        <authorList>
            <person name="Zhang L."/>
            <person name="Zhou Z."/>
            <person name="Guo Q."/>
            <person name="Fokkens L."/>
            <person name="Miskei M."/>
            <person name="Pocsi I."/>
            <person name="Zhang W."/>
            <person name="Chen M."/>
            <person name="Wang L."/>
            <person name="Sun Y."/>
            <person name="Donzelli B.G."/>
            <person name="Gibson D.M."/>
            <person name="Nelson D.R."/>
            <person name="Luo J.G."/>
            <person name="Rep M."/>
            <person name="Liu H."/>
            <person name="Yang S."/>
            <person name="Wang J."/>
            <person name="Krasnoff S.B."/>
            <person name="Xu Y."/>
            <person name="Molnar I."/>
            <person name="Lin M."/>
        </authorList>
    </citation>
    <scope>NUCLEOTIDE SEQUENCE [LARGE SCALE GENOMIC DNA]</scope>
    <source>
        <strain evidence="8 9">ARSEF 6962</strain>
    </source>
</reference>
<dbReference type="SUPFAM" id="SSF50978">
    <property type="entry name" value="WD40 repeat-like"/>
    <property type="match status" value="1"/>
</dbReference>
<dbReference type="STRING" id="98403.A0A151GCW7"/>
<evidence type="ECO:0000256" key="4">
    <source>
        <dbReference type="ARBA" id="ARBA00038107"/>
    </source>
</evidence>
<feature type="repeat" description="WD" evidence="6">
    <location>
        <begin position="513"/>
        <end position="554"/>
    </location>
</feature>
<sequence length="728" mass="78386">MLAGGAYLAPKPCATIDCPATEHSSDVTPASSQRRTAANLDGSQGRPTCCTFASLACRRRAARSPIQRPPATPAISRGGALPPGWAHGHRALDGDQQHHRQPDGPGVAVSRGRGCTHPFHSSHNQAGARGMLKGVLGTYVLKEDLQLATPPPHPSEAPIVNVNPLATSPQPATAGTKMSIVSLEAKPPPFLYKGPAETTLSLGGAGSSVRDRSTESRLSTEGAVSSEDGRGTSASDVPTASVTFGSAPAFGEGNALLTQAPVRDVNKKKKPKNSVTKSNSSFISRVIVNENLSRRLTDRPADGIFAFGNVNRAFQWLDLSSPNKQDYLTKILFTKAHCLCHDVNKTTKSPSHMDVIMGFSTSEVIWWEPISQRYTRLNKNGAINNTPVAEMQWIPGSENLFLAAHMDGSLVVYDKERDDAPFHPEGEAPSSSAGSEADDGPCGNGGGHRPKIQIQKSVHSRSQKTNPVAAWKLSNQRINAFSFSPDRRHLAVVSEDGTLRIIDYLREELLALFNSYYGGLTCVCWTPDGKYVLTGGQDDLVSIWSVSDAALVARCQGHESWVTALAFDPWRCDDRNYRFGSVGEDGRLCLWDFGVGMLYRPKNAARRRGSVSSPAGMPPRLDSGSAVGLRRDSTVDDDDDDDGISHPVEPRARIPMLPPILTTSIDSHPACWLEFSEEAIITSCKNGASASPVARERIRLTAIEQATSGRGTGRERGPRPALARRRES</sequence>
<feature type="compositionally biased region" description="Basic and acidic residues" evidence="7">
    <location>
        <begin position="90"/>
        <end position="102"/>
    </location>
</feature>
<dbReference type="GO" id="GO:0051286">
    <property type="term" value="C:cell tip"/>
    <property type="evidence" value="ECO:0007669"/>
    <property type="project" value="TreeGrafter"/>
</dbReference>
<evidence type="ECO:0000256" key="2">
    <source>
        <dbReference type="ARBA" id="ARBA00022737"/>
    </source>
</evidence>
<keyword evidence="9" id="KW-1185">Reference proteome</keyword>
<dbReference type="GeneID" id="63719509"/>
<feature type="region of interest" description="Disordered" evidence="7">
    <location>
        <begin position="61"/>
        <end position="125"/>
    </location>
</feature>
<dbReference type="Pfam" id="PF00400">
    <property type="entry name" value="WD40"/>
    <property type="match status" value="3"/>
</dbReference>
<evidence type="ECO:0000256" key="5">
    <source>
        <dbReference type="ARBA" id="ARBA00038682"/>
    </source>
</evidence>
<feature type="region of interest" description="Disordered" evidence="7">
    <location>
        <begin position="704"/>
        <end position="728"/>
    </location>
</feature>
<keyword evidence="2" id="KW-0677">Repeat</keyword>
<dbReference type="PANTHER" id="PTHR14107">
    <property type="entry name" value="WD REPEAT PROTEIN"/>
    <property type="match status" value="1"/>
</dbReference>
<dbReference type="GO" id="GO:0045013">
    <property type="term" value="P:carbon catabolite repression of transcription"/>
    <property type="evidence" value="ECO:0007669"/>
    <property type="project" value="TreeGrafter"/>
</dbReference>
<dbReference type="GO" id="GO:0005634">
    <property type="term" value="C:nucleus"/>
    <property type="evidence" value="ECO:0007669"/>
    <property type="project" value="TreeGrafter"/>
</dbReference>
<dbReference type="InterPro" id="IPR015943">
    <property type="entry name" value="WD40/YVTN_repeat-like_dom_sf"/>
</dbReference>
<accession>A0A151GCW7</accession>
<organism evidence="8 9">
    <name type="scientific">Drechmeria coniospora</name>
    <name type="common">Nematophagous fungus</name>
    <name type="synonym">Meria coniospora</name>
    <dbReference type="NCBI Taxonomy" id="98403"/>
    <lineage>
        <taxon>Eukaryota</taxon>
        <taxon>Fungi</taxon>
        <taxon>Dikarya</taxon>
        <taxon>Ascomycota</taxon>
        <taxon>Pezizomycotina</taxon>
        <taxon>Sordariomycetes</taxon>
        <taxon>Hypocreomycetidae</taxon>
        <taxon>Hypocreales</taxon>
        <taxon>Ophiocordycipitaceae</taxon>
        <taxon>Drechmeria</taxon>
    </lineage>
</organism>
<feature type="region of interest" description="Disordered" evidence="7">
    <location>
        <begin position="419"/>
        <end position="462"/>
    </location>
</feature>
<feature type="compositionally biased region" description="Basic and acidic residues" evidence="7">
    <location>
        <begin position="712"/>
        <end position="728"/>
    </location>
</feature>
<feature type="region of interest" description="Disordered" evidence="7">
    <location>
        <begin position="608"/>
        <end position="650"/>
    </location>
</feature>
<gene>
    <name evidence="8" type="ORF">DCS_06866</name>
</gene>
<dbReference type="PROSITE" id="PS50294">
    <property type="entry name" value="WD_REPEATS_REGION"/>
    <property type="match status" value="1"/>
</dbReference>
<feature type="region of interest" description="Disordered" evidence="7">
    <location>
        <begin position="192"/>
        <end position="240"/>
    </location>
</feature>
<keyword evidence="1 6" id="KW-0853">WD repeat</keyword>
<comment type="caution">
    <text evidence="8">The sequence shown here is derived from an EMBL/GenBank/DDBJ whole genome shotgun (WGS) entry which is preliminary data.</text>
</comment>
<proteinExistence type="inferred from homology"/>
<dbReference type="GO" id="GO:0032153">
    <property type="term" value="C:cell division site"/>
    <property type="evidence" value="ECO:0007669"/>
    <property type="project" value="TreeGrafter"/>
</dbReference>
<dbReference type="PROSITE" id="PS50082">
    <property type="entry name" value="WD_REPEATS_2"/>
    <property type="match status" value="1"/>
</dbReference>
<evidence type="ECO:0000313" key="9">
    <source>
        <dbReference type="Proteomes" id="UP000076580"/>
    </source>
</evidence>
<dbReference type="Gene3D" id="2.130.10.10">
    <property type="entry name" value="YVTN repeat-like/Quinoprotein amine dehydrogenase"/>
    <property type="match status" value="1"/>
</dbReference>
<comment type="similarity">
    <text evidence="4">Belongs to the WD repeat creC family.</text>
</comment>
<evidence type="ECO:0000256" key="7">
    <source>
        <dbReference type="SAM" id="MobiDB-lite"/>
    </source>
</evidence>
<evidence type="ECO:0000313" key="8">
    <source>
        <dbReference type="EMBL" id="KYK54905.1"/>
    </source>
</evidence>
<protein>
    <submittedName>
        <fullName evidence="8">Putative WD40 repeat protein CreC</fullName>
    </submittedName>
</protein>
<evidence type="ECO:0000256" key="1">
    <source>
        <dbReference type="ARBA" id="ARBA00022574"/>
    </source>
</evidence>
<dbReference type="RefSeq" id="XP_040654257.1">
    <property type="nucleotide sequence ID" value="XM_040804153.1"/>
</dbReference>
<evidence type="ECO:0000256" key="3">
    <source>
        <dbReference type="ARBA" id="ARBA00037241"/>
    </source>
</evidence>
<name>A0A151GCW7_DRECN</name>
<dbReference type="EMBL" id="LAYC01000003">
    <property type="protein sequence ID" value="KYK54905.1"/>
    <property type="molecule type" value="Genomic_DNA"/>
</dbReference>
<dbReference type="AlphaFoldDB" id="A0A151GCW7"/>
<dbReference type="Proteomes" id="UP000076580">
    <property type="component" value="Chromosome 03"/>
</dbReference>
<dbReference type="InParanoid" id="A0A151GCW7"/>
<dbReference type="SMART" id="SM00320">
    <property type="entry name" value="WD40"/>
    <property type="match status" value="4"/>
</dbReference>
<feature type="region of interest" description="Disordered" evidence="7">
    <location>
        <begin position="20"/>
        <end position="43"/>
    </location>
</feature>
<dbReference type="PANTHER" id="PTHR14107:SF16">
    <property type="entry name" value="AT02583P"/>
    <property type="match status" value="1"/>
</dbReference>
<feature type="compositionally biased region" description="Polar residues" evidence="7">
    <location>
        <begin position="26"/>
        <end position="43"/>
    </location>
</feature>
<comment type="subunit">
    <text evidence="5">Interacts with creB.</text>
</comment>